<keyword evidence="5 10" id="KW-0813">Transport</keyword>
<dbReference type="InterPro" id="IPR020546">
    <property type="entry name" value="ATP_synth_F1_dsu/esu_N"/>
</dbReference>
<dbReference type="GO" id="GO:0005524">
    <property type="term" value="F:ATP binding"/>
    <property type="evidence" value="ECO:0007669"/>
    <property type="project" value="UniProtKB-UniRule"/>
</dbReference>
<dbReference type="HAMAP" id="MF_00530">
    <property type="entry name" value="ATP_synth_epsil_bac"/>
    <property type="match status" value="1"/>
</dbReference>
<evidence type="ECO:0000256" key="10">
    <source>
        <dbReference type="HAMAP-Rule" id="MF_00530"/>
    </source>
</evidence>
<evidence type="ECO:0000313" key="14">
    <source>
        <dbReference type="EMBL" id="KDN14834.1"/>
    </source>
</evidence>
<dbReference type="eggNOG" id="COG0355">
    <property type="taxonomic scope" value="Bacteria"/>
</dbReference>
<dbReference type="InterPro" id="IPR020547">
    <property type="entry name" value="ATP_synth_F1_esu_C"/>
</dbReference>
<evidence type="ECO:0000256" key="2">
    <source>
        <dbReference type="ARBA" id="ARBA00004202"/>
    </source>
</evidence>
<gene>
    <name evidence="10" type="primary">atpC</name>
    <name evidence="14" type="ORF">SALWKB29_0906</name>
</gene>
<dbReference type="AlphaFoldDB" id="A0A066TSG3"/>
<dbReference type="CDD" id="cd12152">
    <property type="entry name" value="F1-ATPase_delta"/>
    <property type="match status" value="1"/>
</dbReference>
<accession>A0A066TSG3</accession>
<evidence type="ECO:0000259" key="13">
    <source>
        <dbReference type="Pfam" id="PF02823"/>
    </source>
</evidence>
<dbReference type="Pfam" id="PF00401">
    <property type="entry name" value="ATP-synt_DE"/>
    <property type="match status" value="1"/>
</dbReference>
<dbReference type="EMBL" id="JFZV01000004">
    <property type="protein sequence ID" value="KDN14834.1"/>
    <property type="molecule type" value="Genomic_DNA"/>
</dbReference>
<comment type="subunit">
    <text evidence="4 10 11">F-type ATPases have 2 components, CF(1) - the catalytic core - and CF(0) - the membrane proton channel. CF(1) has five subunits: alpha(3), beta(3), gamma(1), delta(1), epsilon(1). CF(0) has three main subunits: a, b and c.</text>
</comment>
<dbReference type="GeneID" id="75158144"/>
<dbReference type="Pfam" id="PF02823">
    <property type="entry name" value="ATP-synt_DE_N"/>
    <property type="match status" value="1"/>
</dbReference>
<evidence type="ECO:0000313" key="15">
    <source>
        <dbReference type="Proteomes" id="UP000027170"/>
    </source>
</evidence>
<comment type="caution">
    <text evidence="14">The sequence shown here is derived from an EMBL/GenBank/DDBJ whole genome shotgun (WGS) entry which is preliminary data.</text>
</comment>
<dbReference type="GO" id="GO:0046933">
    <property type="term" value="F:proton-transporting ATP synthase activity, rotational mechanism"/>
    <property type="evidence" value="ECO:0007669"/>
    <property type="project" value="UniProtKB-UniRule"/>
</dbReference>
<evidence type="ECO:0000259" key="12">
    <source>
        <dbReference type="Pfam" id="PF00401"/>
    </source>
</evidence>
<comment type="subcellular location">
    <subcellularLocation>
        <location evidence="2 10">Cell membrane</location>
        <topology evidence="2 10">Peripheral membrane protein</topology>
    </subcellularLocation>
</comment>
<evidence type="ECO:0000256" key="11">
    <source>
        <dbReference type="RuleBase" id="RU003656"/>
    </source>
</evidence>
<organism evidence="14 15">
    <name type="scientific">Snodgrassella communis</name>
    <dbReference type="NCBI Taxonomy" id="2946699"/>
    <lineage>
        <taxon>Bacteria</taxon>
        <taxon>Pseudomonadati</taxon>
        <taxon>Pseudomonadota</taxon>
        <taxon>Betaproteobacteria</taxon>
        <taxon>Neisseriales</taxon>
        <taxon>Neisseriaceae</taxon>
        <taxon>Snodgrassella</taxon>
    </lineage>
</organism>
<dbReference type="GO" id="GO:0016787">
    <property type="term" value="F:hydrolase activity"/>
    <property type="evidence" value="ECO:0007669"/>
    <property type="project" value="UniProtKB-KW"/>
</dbReference>
<evidence type="ECO:0000256" key="4">
    <source>
        <dbReference type="ARBA" id="ARBA00011648"/>
    </source>
</evidence>
<dbReference type="NCBIfam" id="TIGR01216">
    <property type="entry name" value="ATP_synt_epsi"/>
    <property type="match status" value="1"/>
</dbReference>
<dbReference type="InterPro" id="IPR036794">
    <property type="entry name" value="ATP_F1_dsu/esu_C_sf"/>
</dbReference>
<evidence type="ECO:0000256" key="5">
    <source>
        <dbReference type="ARBA" id="ARBA00022448"/>
    </source>
</evidence>
<feature type="domain" description="ATP synthase epsilon subunit C-terminal" evidence="12">
    <location>
        <begin position="88"/>
        <end position="131"/>
    </location>
</feature>
<dbReference type="PANTHER" id="PTHR13822">
    <property type="entry name" value="ATP SYNTHASE DELTA/EPSILON CHAIN"/>
    <property type="match status" value="1"/>
</dbReference>
<sequence length="140" mass="15328">MSTMQVEVVSNEENIYSGEASFVVVPTLEGELGIYPRHEPIMSLVRPGTLRLTVPNQKQEILVAVSGGVLEVQPNKLTLLADVAVRSEEMDQQRAEEAKKIAESGIHEAKDDVSLAKAHVALAAAIAQLKTLDYLRTHRK</sequence>
<feature type="domain" description="ATP synthase F1 complex delta/epsilon subunit N-terminal" evidence="13">
    <location>
        <begin position="4"/>
        <end position="84"/>
    </location>
</feature>
<dbReference type="PANTHER" id="PTHR13822:SF10">
    <property type="entry name" value="ATP SYNTHASE EPSILON CHAIN, CHLOROPLASTIC"/>
    <property type="match status" value="1"/>
</dbReference>
<dbReference type="InterPro" id="IPR036771">
    <property type="entry name" value="ATPsynth_dsu/esu_N"/>
</dbReference>
<keyword evidence="8 10" id="KW-0139">CF(1)</keyword>
<dbReference type="Gene3D" id="1.20.5.440">
    <property type="entry name" value="ATP synthase delta/epsilon subunit, C-terminal domain"/>
    <property type="match status" value="1"/>
</dbReference>
<reference evidence="14 15" key="1">
    <citation type="submission" date="2014-03" db="EMBL/GenBank/DDBJ databases">
        <title>The genomes of two eusocial bee gut symbionts.</title>
        <authorList>
            <person name="Kwong W.K."/>
            <person name="Engel P."/>
            <person name="Koch H."/>
            <person name="Moran N.A."/>
        </authorList>
    </citation>
    <scope>NUCLEOTIDE SEQUENCE [LARGE SCALE GENOMIC DNA]</scope>
    <source>
        <strain evidence="15">wkB29</strain>
    </source>
</reference>
<dbReference type="GO" id="GO:0045259">
    <property type="term" value="C:proton-transporting ATP synthase complex"/>
    <property type="evidence" value="ECO:0007669"/>
    <property type="project" value="UniProtKB-KW"/>
</dbReference>
<keyword evidence="7 10" id="KW-0472">Membrane</keyword>
<dbReference type="OrthoDB" id="9791445at2"/>
<keyword evidence="10" id="KW-0375">Hydrogen ion transport</keyword>
<dbReference type="NCBIfam" id="NF009977">
    <property type="entry name" value="PRK13442.1"/>
    <property type="match status" value="1"/>
</dbReference>
<protein>
    <recommendedName>
        <fullName evidence="10">ATP synthase epsilon chain</fullName>
    </recommendedName>
    <alternativeName>
        <fullName evidence="10">ATP synthase F1 sector epsilon subunit</fullName>
    </alternativeName>
    <alternativeName>
        <fullName evidence="10">F-ATPase epsilon subunit</fullName>
    </alternativeName>
</protein>
<dbReference type="SUPFAM" id="SSF46604">
    <property type="entry name" value="Epsilon subunit of F1F0-ATP synthase C-terminal domain"/>
    <property type="match status" value="1"/>
</dbReference>
<evidence type="ECO:0000256" key="7">
    <source>
        <dbReference type="ARBA" id="ARBA00023136"/>
    </source>
</evidence>
<evidence type="ECO:0000256" key="9">
    <source>
        <dbReference type="ARBA" id="ARBA00023310"/>
    </source>
</evidence>
<evidence type="ECO:0000256" key="3">
    <source>
        <dbReference type="ARBA" id="ARBA00005712"/>
    </source>
</evidence>
<dbReference type="Gene3D" id="2.60.15.10">
    <property type="entry name" value="F0F1 ATP synthase delta/epsilon subunit, N-terminal"/>
    <property type="match status" value="1"/>
</dbReference>
<keyword evidence="15" id="KW-1185">Reference proteome</keyword>
<proteinExistence type="inferred from homology"/>
<dbReference type="SUPFAM" id="SSF51344">
    <property type="entry name" value="Epsilon subunit of F1F0-ATP synthase N-terminal domain"/>
    <property type="match status" value="1"/>
</dbReference>
<keyword evidence="14" id="KW-0378">Hydrolase</keyword>
<dbReference type="NCBIfam" id="NF001847">
    <property type="entry name" value="PRK00571.1-4"/>
    <property type="match status" value="1"/>
</dbReference>
<dbReference type="Proteomes" id="UP000027170">
    <property type="component" value="Unassembled WGS sequence"/>
</dbReference>
<dbReference type="GO" id="GO:0005886">
    <property type="term" value="C:plasma membrane"/>
    <property type="evidence" value="ECO:0007669"/>
    <property type="project" value="UniProtKB-SubCell"/>
</dbReference>
<comment type="similarity">
    <text evidence="3 10 11">Belongs to the ATPase epsilon chain family.</text>
</comment>
<keyword evidence="6 10" id="KW-0406">Ion transport</keyword>
<name>A0A066TSG3_9NEIS</name>
<dbReference type="InterPro" id="IPR001469">
    <property type="entry name" value="ATP_synth_F1_dsu/esu"/>
</dbReference>
<keyword evidence="10" id="KW-1003">Cell membrane</keyword>
<keyword evidence="9 10" id="KW-0066">ATP synthesis</keyword>
<evidence type="ECO:0000256" key="6">
    <source>
        <dbReference type="ARBA" id="ARBA00023065"/>
    </source>
</evidence>
<dbReference type="RefSeq" id="WP_037407095.1">
    <property type="nucleotide sequence ID" value="NZ_CAJZCB010000010.1"/>
</dbReference>
<evidence type="ECO:0000256" key="8">
    <source>
        <dbReference type="ARBA" id="ARBA00023196"/>
    </source>
</evidence>
<evidence type="ECO:0000256" key="1">
    <source>
        <dbReference type="ARBA" id="ARBA00003543"/>
    </source>
</evidence>
<comment type="function">
    <text evidence="1 10">Produces ATP from ADP in the presence of a proton gradient across the membrane.</text>
</comment>